<dbReference type="AlphaFoldDB" id="C7J120"/>
<organism evidence="1 2">
    <name type="scientific">Oryza sativa subsp. japonica</name>
    <name type="common">Rice</name>
    <dbReference type="NCBI Taxonomy" id="39947"/>
    <lineage>
        <taxon>Eukaryota</taxon>
        <taxon>Viridiplantae</taxon>
        <taxon>Streptophyta</taxon>
        <taxon>Embryophyta</taxon>
        <taxon>Tracheophyta</taxon>
        <taxon>Spermatophyta</taxon>
        <taxon>Magnoliopsida</taxon>
        <taxon>Liliopsida</taxon>
        <taxon>Poales</taxon>
        <taxon>Poaceae</taxon>
        <taxon>BOP clade</taxon>
        <taxon>Oryzoideae</taxon>
        <taxon>Oryzeae</taxon>
        <taxon>Oryzinae</taxon>
        <taxon>Oryza</taxon>
        <taxon>Oryza sativa</taxon>
    </lineage>
</organism>
<protein>
    <submittedName>
        <fullName evidence="1">Os04g0353000 protein</fullName>
    </submittedName>
</protein>
<reference evidence="2" key="2">
    <citation type="journal article" date="2008" name="Nucleic Acids Res.">
        <title>The rice annotation project database (RAP-DB): 2008 update.</title>
        <authorList>
            <consortium name="The rice annotation project (RAP)"/>
        </authorList>
    </citation>
    <scope>GENOME REANNOTATION</scope>
    <source>
        <strain evidence="2">cv. Nipponbare</strain>
    </source>
</reference>
<name>C7J120_ORYSJ</name>
<accession>C7J120</accession>
<gene>
    <name evidence="1" type="ordered locus">Os04g0353000</name>
</gene>
<dbReference type="Proteomes" id="UP000000763">
    <property type="component" value="Chromosome 4"/>
</dbReference>
<evidence type="ECO:0000313" key="2">
    <source>
        <dbReference type="Proteomes" id="UP000000763"/>
    </source>
</evidence>
<dbReference type="EMBL" id="AP008210">
    <property type="protein sequence ID" value="BAH92616.1"/>
    <property type="molecule type" value="Genomic_DNA"/>
</dbReference>
<dbReference type="KEGG" id="dosa:Os04g0353000"/>
<evidence type="ECO:0000313" key="1">
    <source>
        <dbReference type="EMBL" id="BAH92616.1"/>
    </source>
</evidence>
<proteinExistence type="predicted"/>
<sequence length="26" mass="3074">AGWFGRSVYHIKHFNWCQRGDGICHV</sequence>
<feature type="non-terminal residue" evidence="1">
    <location>
        <position position="1"/>
    </location>
</feature>
<reference evidence="1 2" key="1">
    <citation type="journal article" date="2005" name="Nature">
        <title>The map-based sequence of the rice genome.</title>
        <authorList>
            <consortium name="International rice genome sequencing project (IRGSP)"/>
            <person name="Matsumoto T."/>
            <person name="Wu J."/>
            <person name="Kanamori H."/>
            <person name="Katayose Y."/>
            <person name="Fujisawa M."/>
            <person name="Namiki N."/>
            <person name="Mizuno H."/>
            <person name="Yamamoto K."/>
            <person name="Antonio B.A."/>
            <person name="Baba T."/>
            <person name="Sakata K."/>
            <person name="Nagamura Y."/>
            <person name="Aoki H."/>
            <person name="Arikawa K."/>
            <person name="Arita K."/>
            <person name="Bito T."/>
            <person name="Chiden Y."/>
            <person name="Fujitsuka N."/>
            <person name="Fukunaka R."/>
            <person name="Hamada M."/>
            <person name="Harada C."/>
            <person name="Hayashi A."/>
            <person name="Hijishita S."/>
            <person name="Honda M."/>
            <person name="Hosokawa S."/>
            <person name="Ichikawa Y."/>
            <person name="Idonuma A."/>
            <person name="Iijima M."/>
            <person name="Ikeda M."/>
            <person name="Ikeno M."/>
            <person name="Ito K."/>
            <person name="Ito S."/>
            <person name="Ito T."/>
            <person name="Ito Y."/>
            <person name="Ito Y."/>
            <person name="Iwabuchi A."/>
            <person name="Kamiya K."/>
            <person name="Karasawa W."/>
            <person name="Kurita K."/>
            <person name="Katagiri S."/>
            <person name="Kikuta A."/>
            <person name="Kobayashi H."/>
            <person name="Kobayashi N."/>
            <person name="Machita K."/>
            <person name="Maehara T."/>
            <person name="Masukawa M."/>
            <person name="Mizubayashi T."/>
            <person name="Mukai Y."/>
            <person name="Nagasaki H."/>
            <person name="Nagata Y."/>
            <person name="Naito S."/>
            <person name="Nakashima M."/>
            <person name="Nakama Y."/>
            <person name="Nakamichi Y."/>
            <person name="Nakamura M."/>
            <person name="Meguro A."/>
            <person name="Negishi M."/>
            <person name="Ohta I."/>
            <person name="Ohta T."/>
            <person name="Okamoto M."/>
            <person name="Ono N."/>
            <person name="Saji S."/>
            <person name="Sakaguchi M."/>
            <person name="Sakai K."/>
            <person name="Shibata M."/>
            <person name="Shimokawa T."/>
            <person name="Song J."/>
            <person name="Takazaki Y."/>
            <person name="Terasawa K."/>
            <person name="Tsugane M."/>
            <person name="Tsuji K."/>
            <person name="Ueda S."/>
            <person name="Waki K."/>
            <person name="Yamagata H."/>
            <person name="Yamamoto M."/>
            <person name="Yamamoto S."/>
            <person name="Yamane H."/>
            <person name="Yoshiki S."/>
            <person name="Yoshihara R."/>
            <person name="Yukawa K."/>
            <person name="Zhong H."/>
            <person name="Yano M."/>
            <person name="Yuan Q."/>
            <person name="Ouyang S."/>
            <person name="Liu J."/>
            <person name="Jones K.M."/>
            <person name="Gansberger K."/>
            <person name="Moffat K."/>
            <person name="Hill J."/>
            <person name="Bera J."/>
            <person name="Fadrosh D."/>
            <person name="Jin S."/>
            <person name="Johri S."/>
            <person name="Kim M."/>
            <person name="Overton L."/>
            <person name="Reardon M."/>
            <person name="Tsitrin T."/>
            <person name="Vuong H."/>
            <person name="Weaver B."/>
            <person name="Ciecko A."/>
            <person name="Tallon L."/>
            <person name="Jackson J."/>
            <person name="Pai G."/>
            <person name="Aken S.V."/>
            <person name="Utterback T."/>
            <person name="Reidmuller S."/>
            <person name="Feldblyum T."/>
            <person name="Hsiao J."/>
            <person name="Zismann V."/>
            <person name="Iobst S."/>
            <person name="de Vazeille A.R."/>
            <person name="Buell C.R."/>
            <person name="Ying K."/>
            <person name="Li Y."/>
            <person name="Lu T."/>
            <person name="Huang Y."/>
            <person name="Zhao Q."/>
            <person name="Feng Q."/>
            <person name="Zhang L."/>
            <person name="Zhu J."/>
            <person name="Weng Q."/>
            <person name="Mu J."/>
            <person name="Lu Y."/>
            <person name="Fan D."/>
            <person name="Liu Y."/>
            <person name="Guan J."/>
            <person name="Zhang Y."/>
            <person name="Yu S."/>
            <person name="Liu X."/>
            <person name="Zhang Y."/>
            <person name="Hong G."/>
            <person name="Han B."/>
            <person name="Choisne N."/>
            <person name="Demange N."/>
            <person name="Orjeda G."/>
            <person name="Samain S."/>
            <person name="Cattolico L."/>
            <person name="Pelletier E."/>
            <person name="Couloux A."/>
            <person name="Segurens B."/>
            <person name="Wincker P."/>
            <person name="D'Hont A."/>
            <person name="Scarpelli C."/>
            <person name="Weissenbach J."/>
            <person name="Salanoubat M."/>
            <person name="Quetier F."/>
            <person name="Yu Y."/>
            <person name="Kim H.R."/>
            <person name="Rambo T."/>
            <person name="Currie J."/>
            <person name="Collura K."/>
            <person name="Luo M."/>
            <person name="Yang T."/>
            <person name="Ammiraju J.S.S."/>
            <person name="Engler F."/>
            <person name="Soderlund C."/>
            <person name="Wing R.A."/>
            <person name="Palmer L.E."/>
            <person name="de la Bastide M."/>
            <person name="Spiegel L."/>
            <person name="Nascimento L."/>
            <person name="Zutavern T."/>
            <person name="O'Shaughnessy A."/>
            <person name="Dike S."/>
            <person name="Dedhia N."/>
            <person name="Preston R."/>
            <person name="Balija V."/>
            <person name="McCombie W.R."/>
            <person name="Chow T."/>
            <person name="Chen H."/>
            <person name="Chung M."/>
            <person name="Chen C."/>
            <person name="Shaw J."/>
            <person name="Wu H."/>
            <person name="Hsiao K."/>
            <person name="Chao Y."/>
            <person name="Chu M."/>
            <person name="Cheng C."/>
            <person name="Hour A."/>
            <person name="Lee P."/>
            <person name="Lin S."/>
            <person name="Lin Y."/>
            <person name="Liou J."/>
            <person name="Liu S."/>
            <person name="Hsing Y."/>
            <person name="Raghuvanshi S."/>
            <person name="Mohanty A."/>
            <person name="Bharti A.K."/>
            <person name="Gaur A."/>
            <person name="Gupta V."/>
            <person name="Kumar D."/>
            <person name="Ravi V."/>
            <person name="Vij S."/>
            <person name="Kapur A."/>
            <person name="Khurana P."/>
            <person name="Khurana P."/>
            <person name="Khurana J.P."/>
            <person name="Tyagi A.K."/>
            <person name="Gaikwad K."/>
            <person name="Singh A."/>
            <person name="Dalal V."/>
            <person name="Srivastava S."/>
            <person name="Dixit A."/>
            <person name="Pal A.K."/>
            <person name="Ghazi I.A."/>
            <person name="Yadav M."/>
            <person name="Pandit A."/>
            <person name="Bhargava A."/>
            <person name="Sureshbabu K."/>
            <person name="Batra K."/>
            <person name="Sharma T.R."/>
            <person name="Mohapatra T."/>
            <person name="Singh N.K."/>
            <person name="Messing J."/>
            <person name="Nelson A.B."/>
            <person name="Fuks G."/>
            <person name="Kavchok S."/>
            <person name="Keizer G."/>
            <person name="Linton E."/>
            <person name="Llaca V."/>
            <person name="Song R."/>
            <person name="Tanyolac B."/>
            <person name="Young S."/>
            <person name="Ho-Il K."/>
            <person name="Hahn J.H."/>
            <person name="Sangsakoo G."/>
            <person name="Vanavichit A."/>
            <person name="de Mattos Luiz.A.T."/>
            <person name="Zimmer P.D."/>
            <person name="Malone G."/>
            <person name="Dellagostin O."/>
            <person name="de Oliveira A.C."/>
            <person name="Bevan M."/>
            <person name="Bancroft I."/>
            <person name="Minx P."/>
            <person name="Cordum H."/>
            <person name="Wilson R."/>
            <person name="Cheng Z."/>
            <person name="Jin W."/>
            <person name="Jiang J."/>
            <person name="Leong S.A."/>
            <person name="Iwama H."/>
            <person name="Gojobori T."/>
            <person name="Itoh T."/>
            <person name="Niimura Y."/>
            <person name="Fujii Y."/>
            <person name="Habara T."/>
            <person name="Sakai H."/>
            <person name="Sato Y."/>
            <person name="Wilson G."/>
            <person name="Kumar K."/>
            <person name="McCouch S."/>
            <person name="Juretic N."/>
            <person name="Hoen D."/>
            <person name="Wright S."/>
            <person name="Bruskiewich R."/>
            <person name="Bureau T."/>
            <person name="Miyao A."/>
            <person name="Hirochika H."/>
            <person name="Nishikawa T."/>
            <person name="Kadowaki K."/>
            <person name="Sugiura M."/>
            <person name="Burr B."/>
            <person name="Sasaki T."/>
        </authorList>
    </citation>
    <scope>NUCLEOTIDE SEQUENCE [LARGE SCALE GENOMIC DNA]</scope>
    <source>
        <strain evidence="2">cv. Nipponbare</strain>
    </source>
</reference>